<feature type="chain" id="PRO_5031483941" evidence="1">
    <location>
        <begin position="24"/>
        <end position="157"/>
    </location>
</feature>
<dbReference type="InterPro" id="IPR047698">
    <property type="entry name" value="ArsF-like"/>
</dbReference>
<name>A0A7W5E3Y7_9BACT</name>
<dbReference type="NCBIfam" id="NF040494">
    <property type="entry name" value="nitrored_ArsF"/>
    <property type="match status" value="1"/>
</dbReference>
<keyword evidence="1" id="KW-0732">Signal</keyword>
<dbReference type="Proteomes" id="UP000536179">
    <property type="component" value="Unassembled WGS sequence"/>
</dbReference>
<dbReference type="RefSeq" id="WP_184307121.1">
    <property type="nucleotide sequence ID" value="NZ_JACHXU010000019.1"/>
</dbReference>
<organism evidence="2 3">
    <name type="scientific">Aporhodopirellula rubra</name>
    <dbReference type="NCBI Taxonomy" id="980271"/>
    <lineage>
        <taxon>Bacteria</taxon>
        <taxon>Pseudomonadati</taxon>
        <taxon>Planctomycetota</taxon>
        <taxon>Planctomycetia</taxon>
        <taxon>Pirellulales</taxon>
        <taxon>Pirellulaceae</taxon>
        <taxon>Aporhodopirellula</taxon>
    </lineage>
</organism>
<gene>
    <name evidence="2" type="ORF">FHS27_004726</name>
</gene>
<dbReference type="EMBL" id="JACHXU010000019">
    <property type="protein sequence ID" value="MBB3208892.1"/>
    <property type="molecule type" value="Genomic_DNA"/>
</dbReference>
<comment type="caution">
    <text evidence="2">The sequence shown here is derived from an EMBL/GenBank/DDBJ whole genome shotgun (WGS) entry which is preliminary data.</text>
</comment>
<accession>A0A7W5E3Y7</accession>
<evidence type="ECO:0000256" key="1">
    <source>
        <dbReference type="SAM" id="SignalP"/>
    </source>
</evidence>
<reference evidence="2 3" key="1">
    <citation type="submission" date="2020-08" db="EMBL/GenBank/DDBJ databases">
        <title>Genomic Encyclopedia of Type Strains, Phase III (KMG-III): the genomes of soil and plant-associated and newly described type strains.</title>
        <authorList>
            <person name="Whitman W."/>
        </authorList>
    </citation>
    <scope>NUCLEOTIDE SEQUENCE [LARGE SCALE GENOMIC DNA]</scope>
    <source>
        <strain evidence="2 3">CECT 8075</strain>
    </source>
</reference>
<evidence type="ECO:0000313" key="2">
    <source>
        <dbReference type="EMBL" id="MBB3208892.1"/>
    </source>
</evidence>
<dbReference type="AlphaFoldDB" id="A0A7W5E3Y7"/>
<proteinExistence type="predicted"/>
<keyword evidence="3" id="KW-1185">Reference proteome</keyword>
<evidence type="ECO:0000313" key="3">
    <source>
        <dbReference type="Proteomes" id="UP000536179"/>
    </source>
</evidence>
<sequence>MNRIKSVFSIGLLLFVGATVATAVVKQSGEEPAVDNATSARADALPSDGLVATFFHGDVRCPTCRNIENYAQQAIEENFAGQLTSGDLHWHTANYEAPANKHYADDYEIFSSTVVLVRMVDGKPADWRNLNRVWEFVGDEQAFKGYVVEQAEEMLKM</sequence>
<feature type="signal peptide" evidence="1">
    <location>
        <begin position="1"/>
        <end position="23"/>
    </location>
</feature>
<protein>
    <submittedName>
        <fullName evidence="2">Uncharacterized protein</fullName>
    </submittedName>
</protein>